<dbReference type="Pfam" id="PF00072">
    <property type="entry name" value="Response_reg"/>
    <property type="match status" value="1"/>
</dbReference>
<protein>
    <submittedName>
        <fullName evidence="3">Response regulator with CheY-like receiver domain and winged-helix DNA-binding domain</fullName>
    </submittedName>
</protein>
<dbReference type="CDD" id="cd17557">
    <property type="entry name" value="REC_Rcp-like"/>
    <property type="match status" value="1"/>
</dbReference>
<proteinExistence type="predicted"/>
<gene>
    <name evidence="3" type="ordered locus">Natpe_2129</name>
</gene>
<sequence>MDTLNHRTALFRDSHVSHQSSTESISLLLVEDNPGDVRLIEEAFNTASFDVSLHTEADGDAALEFLHERAASEDGPEVDLMLLDLNLPRTGGFEVLETIKDDPKLASLPVLVLTSSEATEDIVRSYELCANAYLTKPTDPDEFADIGRAVEAFWVEEATLPPVPG</sequence>
<evidence type="ECO:0000313" key="3">
    <source>
        <dbReference type="EMBL" id="AGB31958.1"/>
    </source>
</evidence>
<dbReference type="SMART" id="SM00448">
    <property type="entry name" value="REC"/>
    <property type="match status" value="1"/>
</dbReference>
<dbReference type="SUPFAM" id="SSF52172">
    <property type="entry name" value="CheY-like"/>
    <property type="match status" value="1"/>
</dbReference>
<dbReference type="STRING" id="797303.Natpe_2129"/>
<dbReference type="KEGG" id="npe:Natpe_2129"/>
<dbReference type="EMBL" id="CP003372">
    <property type="protein sequence ID" value="AGB31958.1"/>
    <property type="molecule type" value="Genomic_DNA"/>
</dbReference>
<dbReference type="GO" id="GO:0000160">
    <property type="term" value="P:phosphorelay signal transduction system"/>
    <property type="evidence" value="ECO:0007669"/>
    <property type="project" value="InterPro"/>
</dbReference>
<evidence type="ECO:0000259" key="2">
    <source>
        <dbReference type="PROSITE" id="PS50110"/>
    </source>
</evidence>
<dbReference type="Gene3D" id="3.40.50.2300">
    <property type="match status" value="1"/>
</dbReference>
<feature type="modified residue" description="4-aspartylphosphate" evidence="1">
    <location>
        <position position="84"/>
    </location>
</feature>
<dbReference type="InterPro" id="IPR052893">
    <property type="entry name" value="TCS_response_regulator"/>
</dbReference>
<dbReference type="PROSITE" id="PS50110">
    <property type="entry name" value="RESPONSE_REGULATORY"/>
    <property type="match status" value="1"/>
</dbReference>
<feature type="domain" description="Response regulatory" evidence="2">
    <location>
        <begin position="26"/>
        <end position="151"/>
    </location>
</feature>
<dbReference type="PANTHER" id="PTHR44520">
    <property type="entry name" value="RESPONSE REGULATOR RCP1-RELATED"/>
    <property type="match status" value="1"/>
</dbReference>
<keyword evidence="1" id="KW-0597">Phosphoprotein</keyword>
<organism evidence="3 4">
    <name type="scientific">Natrinema pellirubrum (strain DSM 15624 / CIP 106293 / JCM 10476 / NCIMB 786 / 157)</name>
    <dbReference type="NCBI Taxonomy" id="797303"/>
    <lineage>
        <taxon>Archaea</taxon>
        <taxon>Methanobacteriati</taxon>
        <taxon>Methanobacteriota</taxon>
        <taxon>Stenosarchaea group</taxon>
        <taxon>Halobacteria</taxon>
        <taxon>Halobacteriales</taxon>
        <taxon>Natrialbaceae</taxon>
        <taxon>Natrinema</taxon>
    </lineage>
</organism>
<reference evidence="4" key="1">
    <citation type="submission" date="2012-02" db="EMBL/GenBank/DDBJ databases">
        <title>Complete sequence of chromosome of Natrinema pellirubrum DSM 15624.</title>
        <authorList>
            <person name="Lucas S."/>
            <person name="Han J."/>
            <person name="Lapidus A."/>
            <person name="Cheng J.-F."/>
            <person name="Goodwin L."/>
            <person name="Pitluck S."/>
            <person name="Peters L."/>
            <person name="Teshima H."/>
            <person name="Detter J.C."/>
            <person name="Han C."/>
            <person name="Tapia R."/>
            <person name="Land M."/>
            <person name="Hauser L."/>
            <person name="Kyrpides N."/>
            <person name="Ivanova N."/>
            <person name="Pagani I."/>
            <person name="Sproer C."/>
            <person name="Anderson I."/>
            <person name="Woyke T."/>
        </authorList>
    </citation>
    <scope>NUCLEOTIDE SEQUENCE [LARGE SCALE GENOMIC DNA]</scope>
    <source>
        <strain evidence="4">DSM 15624 / JCM 10476 / NCIMB 786</strain>
    </source>
</reference>
<dbReference type="InterPro" id="IPR011006">
    <property type="entry name" value="CheY-like_superfamily"/>
</dbReference>
<dbReference type="InterPro" id="IPR001789">
    <property type="entry name" value="Sig_transdc_resp-reg_receiver"/>
</dbReference>
<dbReference type="AlphaFoldDB" id="L0JM96"/>
<dbReference type="PANTHER" id="PTHR44520:SF2">
    <property type="entry name" value="RESPONSE REGULATOR RCP1"/>
    <property type="match status" value="1"/>
</dbReference>
<keyword evidence="3" id="KW-0238">DNA-binding</keyword>
<dbReference type="HOGENOM" id="CLU_000445_69_17_2"/>
<dbReference type="GO" id="GO:0003677">
    <property type="term" value="F:DNA binding"/>
    <property type="evidence" value="ECO:0007669"/>
    <property type="project" value="UniProtKB-KW"/>
</dbReference>
<accession>L0JM96</accession>
<dbReference type="Proteomes" id="UP000010843">
    <property type="component" value="Chromosome"/>
</dbReference>
<name>L0JM96_NATP1</name>
<dbReference type="eggNOG" id="arCOG02589">
    <property type="taxonomic scope" value="Archaea"/>
</dbReference>
<evidence type="ECO:0000256" key="1">
    <source>
        <dbReference type="PROSITE-ProRule" id="PRU00169"/>
    </source>
</evidence>
<evidence type="ECO:0000313" key="4">
    <source>
        <dbReference type="Proteomes" id="UP000010843"/>
    </source>
</evidence>